<comment type="pathway">
    <text evidence="2">Lipid metabolism; fatty acid beta-oxidation.</text>
</comment>
<dbReference type="GO" id="GO:0005777">
    <property type="term" value="C:peroxisome"/>
    <property type="evidence" value="ECO:0007669"/>
    <property type="project" value="UniProtKB-SubCell"/>
</dbReference>
<keyword evidence="8" id="KW-0576">Peroxisome</keyword>
<dbReference type="InterPro" id="IPR054357">
    <property type="entry name" value="MFE-2_N"/>
</dbReference>
<dbReference type="PANTHER" id="PTHR45024:SF2">
    <property type="entry name" value="SCP2 DOMAIN-CONTAINING PROTEIN"/>
    <property type="match status" value="1"/>
</dbReference>
<evidence type="ECO:0000256" key="4">
    <source>
        <dbReference type="ARBA" id="ARBA00022832"/>
    </source>
</evidence>
<proteinExistence type="inferred from homology"/>
<feature type="domain" description="Enoyl reductase (ER)" evidence="11">
    <location>
        <begin position="897"/>
        <end position="1160"/>
    </location>
</feature>
<evidence type="ECO:0000256" key="7">
    <source>
        <dbReference type="ARBA" id="ARBA00023098"/>
    </source>
</evidence>
<dbReference type="InterPro" id="IPR057326">
    <property type="entry name" value="KR_dom"/>
</dbReference>
<dbReference type="PROSITE" id="PS00061">
    <property type="entry name" value="ADH_SHORT"/>
    <property type="match status" value="2"/>
</dbReference>
<evidence type="ECO:0000313" key="13">
    <source>
        <dbReference type="Proteomes" id="UP000095149"/>
    </source>
</evidence>
<dbReference type="Gene3D" id="1.10.287.4290">
    <property type="match status" value="1"/>
</dbReference>
<keyword evidence="4" id="KW-0276">Fatty acid metabolism</keyword>
<dbReference type="SUPFAM" id="SSF54637">
    <property type="entry name" value="Thioesterase/thiol ester dehydrase-isomerase"/>
    <property type="match status" value="2"/>
</dbReference>
<evidence type="ECO:0000256" key="3">
    <source>
        <dbReference type="ARBA" id="ARBA00006484"/>
    </source>
</evidence>
<comment type="subcellular location">
    <subcellularLocation>
        <location evidence="1">Peroxisome</location>
    </subcellularLocation>
</comment>
<dbReference type="Gene3D" id="3.10.129.10">
    <property type="entry name" value="Hotdog Thioesterase"/>
    <property type="match status" value="1"/>
</dbReference>
<dbReference type="CDD" id="cd05353">
    <property type="entry name" value="hydroxyacyl-CoA-like_DH_SDR_c-like"/>
    <property type="match status" value="1"/>
</dbReference>
<dbReference type="InterPro" id="IPR002347">
    <property type="entry name" value="SDR_fam"/>
</dbReference>
<evidence type="ECO:0000259" key="10">
    <source>
        <dbReference type="SMART" id="SM00822"/>
    </source>
</evidence>
<dbReference type="Gene3D" id="3.90.180.10">
    <property type="entry name" value="Medium-chain alcohol dehydrogenases, catalytic domain"/>
    <property type="match status" value="1"/>
</dbReference>
<evidence type="ECO:0000256" key="8">
    <source>
        <dbReference type="ARBA" id="ARBA00023140"/>
    </source>
</evidence>
<dbReference type="InterPro" id="IPR002539">
    <property type="entry name" value="MaoC-like_dom"/>
</dbReference>
<name>A0A1E3JLK4_9TREE</name>
<dbReference type="CDD" id="cd03448">
    <property type="entry name" value="HDE_HSD"/>
    <property type="match status" value="1"/>
</dbReference>
<dbReference type="Pfam" id="PF22622">
    <property type="entry name" value="MFE-2_hydrat-2_N"/>
    <property type="match status" value="1"/>
</dbReference>
<dbReference type="PRINTS" id="PR00081">
    <property type="entry name" value="GDHRDH"/>
</dbReference>
<evidence type="ECO:0000313" key="12">
    <source>
        <dbReference type="EMBL" id="ODO01536.1"/>
    </source>
</evidence>
<sequence>MSPLDFSDQVVLVTGAGSGIGRVYARFYAARGARVVVNDVSDKSAQAVVDEINSAGGKAAIAPGSVTEGDKIVAQAVKAFGTVHVLINNAGILRDKAFKNMTDEQWDLVIAVHLKGAFSCSKAVWPLFRQQKFGRIINTSSAAGLYGNRGQANYSAAKSGLVAFTRTLAREGAKYDIKANVIVPIAASAMTETIMPPDMLKGLRPEFIAPFVGLLTAKNGPDVNGRIFELGAGFFSEVRWERSKGAIFRTDDTFTPSAVALKWDQASDFTQSDHPLNTTDGDMTGWAKQAATSPPNKQLSPPIEFKGKTVIITGSGAGLGRAYALMFGGLGANVVINDVVQDNAANVVKEVEALGGKAVAAVCSAEEGEKIVKAGVDAFGTIDVLVANAGILRDKAFVNMTEQMWDQVIQVHLRGTFKCAKAVWPIFEKQGHGRIITTASPNGIFGTVGQANYSAAKAAIIGLTRSLAVEGENKGIHVNCIAPRAATAMTATVWTKELMDIFKPETVAPVVGFLASDACEDNGTFHEVFGGYVGKMRWERTYGAVFPNDKEVTPEQILGKWKQITTFDDRSSHPSSPAEALQQIVENFENTAREASEGVESFEDPEDTEEIKAAKKVEPEAHEFPYQERDVILYNLGVGAKVEELQWVYENADGFTALPTFGVIPQFGSSHTIDIGSIVPNFNPAKLLHGEQYLKIKAPIPTSGTLVSYARLLEVLDKGKAASVTYTIETKDKGTGEVIFENQSTTILRGSGGFGGKRNGNDRGAATALNAPPKRKPDAVIEEQTTLEQAAIYRLSGDWNPLHIDPEFSSIGGFPKPILHGLCSMGIAGKHVLKAFGPYEDIKVRFAGTVIPGETLVTEMWKEGNKVIFTTKVKERGAPALSNAAVTLVEGEKPVKAKLEHYHLQHLPIPVPKANQALIRLRASGLCHTDSIVRDGSFGANWPLIGGHEPAGEIEALGGSTSGLNVGERIVALLPRDLCGKCPDCTLGDWKYCKKASLGGINADGYFSQYAVVEAKLCVPLPANMTFEQAAPLSCAGVTVYTAIKKAGLKAGDVIAISGLGGLGYLGVQMAKALGLKVVAIDARPEPLSLVGKLEARLRPDLIVDASSTNAEDIVQAIKTLRDGNYVGWEGVDASVLTSPAPSSYGYAANLTRSHGLLVLIAQPPKKLDFEYPLFLAKDLTLKGSLHGNEVDLKETVELCAKFGIKSDVKTFTIDQHELMLDEVQHHNWKGKAVLLF</sequence>
<evidence type="ECO:0000256" key="2">
    <source>
        <dbReference type="ARBA" id="ARBA00005005"/>
    </source>
</evidence>
<keyword evidence="6" id="KW-0560">Oxidoreductase</keyword>
<dbReference type="Pfam" id="PF00107">
    <property type="entry name" value="ADH_zinc_N"/>
    <property type="match status" value="1"/>
</dbReference>
<dbReference type="Pfam" id="PF01575">
    <property type="entry name" value="MaoC_dehydratas"/>
    <property type="match status" value="1"/>
</dbReference>
<dbReference type="InterPro" id="IPR029069">
    <property type="entry name" value="HotDog_dom_sf"/>
</dbReference>
<dbReference type="OrthoDB" id="3592703at2759"/>
<comment type="caution">
    <text evidence="12">The sequence shown here is derived from an EMBL/GenBank/DDBJ whole genome shotgun (WGS) entry which is preliminary data.</text>
</comment>
<protein>
    <submittedName>
        <fullName evidence="12">Uncharacterized protein</fullName>
    </submittedName>
</protein>
<dbReference type="SMART" id="SM00829">
    <property type="entry name" value="PKS_ER"/>
    <property type="match status" value="1"/>
</dbReference>
<accession>A0A1E3JLK4</accession>
<reference evidence="12 13" key="1">
    <citation type="submission" date="2016-06" db="EMBL/GenBank/DDBJ databases">
        <title>Evolution of pathogenesis and genome organization in the Tremellales.</title>
        <authorList>
            <person name="Cuomo C."/>
            <person name="Litvintseva A."/>
            <person name="Heitman J."/>
            <person name="Chen Y."/>
            <person name="Sun S."/>
            <person name="Springer D."/>
            <person name="Dromer F."/>
            <person name="Young S."/>
            <person name="Zeng Q."/>
            <person name="Chapman S."/>
            <person name="Gujja S."/>
            <person name="Saif S."/>
            <person name="Birren B."/>
        </authorList>
    </citation>
    <scope>NUCLEOTIDE SEQUENCE [LARGE SCALE GENOMIC DNA]</scope>
    <source>
        <strain evidence="12 13">CBS 6273</strain>
    </source>
</reference>
<keyword evidence="7" id="KW-0443">Lipid metabolism</keyword>
<dbReference type="InterPro" id="IPR036291">
    <property type="entry name" value="NAD(P)-bd_dom_sf"/>
</dbReference>
<dbReference type="InterPro" id="IPR011032">
    <property type="entry name" value="GroES-like_sf"/>
</dbReference>
<dbReference type="InterPro" id="IPR013149">
    <property type="entry name" value="ADH-like_C"/>
</dbReference>
<dbReference type="FunFam" id="3.40.50.720:FF:000084">
    <property type="entry name" value="Short-chain dehydrogenase reductase"/>
    <property type="match status" value="2"/>
</dbReference>
<dbReference type="FunFam" id="3.10.129.10:FF:000013">
    <property type="entry name" value="Peroxisomal multifunctional enzyme type 2"/>
    <property type="match status" value="1"/>
</dbReference>
<evidence type="ECO:0000256" key="9">
    <source>
        <dbReference type="ARBA" id="ARBA00023239"/>
    </source>
</evidence>
<dbReference type="PRINTS" id="PR00080">
    <property type="entry name" value="SDRFAMILY"/>
</dbReference>
<evidence type="ECO:0000256" key="5">
    <source>
        <dbReference type="ARBA" id="ARBA00022857"/>
    </source>
</evidence>
<comment type="similarity">
    <text evidence="3">Belongs to the short-chain dehydrogenases/reductases (SDR) family.</text>
</comment>
<dbReference type="GO" id="GO:0016491">
    <property type="term" value="F:oxidoreductase activity"/>
    <property type="evidence" value="ECO:0007669"/>
    <property type="project" value="UniProtKB-KW"/>
</dbReference>
<dbReference type="Pfam" id="PF00106">
    <property type="entry name" value="adh_short"/>
    <property type="match status" value="2"/>
</dbReference>
<evidence type="ECO:0000256" key="6">
    <source>
        <dbReference type="ARBA" id="ARBA00023002"/>
    </source>
</evidence>
<organism evidence="12 13">
    <name type="scientific">Cryptococcus amylolentus CBS 6273</name>
    <dbReference type="NCBI Taxonomy" id="1296118"/>
    <lineage>
        <taxon>Eukaryota</taxon>
        <taxon>Fungi</taxon>
        <taxon>Dikarya</taxon>
        <taxon>Basidiomycota</taxon>
        <taxon>Agaricomycotina</taxon>
        <taxon>Tremellomycetes</taxon>
        <taxon>Tremellales</taxon>
        <taxon>Cryptococcaceae</taxon>
        <taxon>Cryptococcus</taxon>
    </lineage>
</organism>
<dbReference type="GO" id="GO:0004300">
    <property type="term" value="F:enoyl-CoA hydratase activity"/>
    <property type="evidence" value="ECO:0007669"/>
    <property type="project" value="UniProtKB-ARBA"/>
</dbReference>
<dbReference type="SMART" id="SM00822">
    <property type="entry name" value="PKS_KR"/>
    <property type="match status" value="1"/>
</dbReference>
<keyword evidence="5" id="KW-0521">NADP</keyword>
<dbReference type="UniPathway" id="UPA00659"/>
<evidence type="ECO:0000256" key="1">
    <source>
        <dbReference type="ARBA" id="ARBA00004275"/>
    </source>
</evidence>
<dbReference type="InterPro" id="IPR051687">
    <property type="entry name" value="Peroxisomal_Beta-Oxidation"/>
</dbReference>
<dbReference type="Gene3D" id="3.40.50.720">
    <property type="entry name" value="NAD(P)-binding Rossmann-like Domain"/>
    <property type="match status" value="3"/>
</dbReference>
<feature type="domain" description="Ketoreductase" evidence="10">
    <location>
        <begin position="9"/>
        <end position="193"/>
    </location>
</feature>
<dbReference type="InterPro" id="IPR013154">
    <property type="entry name" value="ADH-like_N"/>
</dbReference>
<dbReference type="EMBL" id="MEKH01000010">
    <property type="protein sequence ID" value="ODO01536.1"/>
    <property type="molecule type" value="Genomic_DNA"/>
</dbReference>
<gene>
    <name evidence="12" type="ORF">I350_06356</name>
</gene>
<dbReference type="GO" id="GO:0006635">
    <property type="term" value="P:fatty acid beta-oxidation"/>
    <property type="evidence" value="ECO:0007669"/>
    <property type="project" value="UniProtKB-UniPathway"/>
</dbReference>
<dbReference type="Pfam" id="PF08240">
    <property type="entry name" value="ADH_N"/>
    <property type="match status" value="1"/>
</dbReference>
<dbReference type="InterPro" id="IPR020843">
    <property type="entry name" value="ER"/>
</dbReference>
<dbReference type="SUPFAM" id="SSF51735">
    <property type="entry name" value="NAD(P)-binding Rossmann-fold domains"/>
    <property type="match status" value="3"/>
</dbReference>
<evidence type="ECO:0000259" key="11">
    <source>
        <dbReference type="SMART" id="SM00829"/>
    </source>
</evidence>
<dbReference type="SUPFAM" id="SSF50129">
    <property type="entry name" value="GroES-like"/>
    <property type="match status" value="1"/>
</dbReference>
<dbReference type="PANTHER" id="PTHR45024">
    <property type="entry name" value="DEHYDROGENASES, SHORT CHAIN"/>
    <property type="match status" value="1"/>
</dbReference>
<dbReference type="AlphaFoldDB" id="A0A1E3JLK4"/>
<keyword evidence="9" id="KW-0456">Lyase</keyword>
<dbReference type="InterPro" id="IPR020904">
    <property type="entry name" value="Sc_DH/Rdtase_CS"/>
</dbReference>
<dbReference type="Proteomes" id="UP000095149">
    <property type="component" value="Unassembled WGS sequence"/>
</dbReference>